<dbReference type="CDD" id="cd12148">
    <property type="entry name" value="fungal_TF_MHR"/>
    <property type="match status" value="1"/>
</dbReference>
<dbReference type="GO" id="GO:0000981">
    <property type="term" value="F:DNA-binding transcription factor activity, RNA polymerase II-specific"/>
    <property type="evidence" value="ECO:0007669"/>
    <property type="project" value="TreeGrafter"/>
</dbReference>
<dbReference type="GO" id="GO:0005634">
    <property type="term" value="C:nucleus"/>
    <property type="evidence" value="ECO:0007669"/>
    <property type="project" value="TreeGrafter"/>
</dbReference>
<evidence type="ECO:0000256" key="4">
    <source>
        <dbReference type="ARBA" id="ARBA00023242"/>
    </source>
</evidence>
<accession>A0A8H4RK97</accession>
<dbReference type="PANTHER" id="PTHR47424:SF3">
    <property type="entry name" value="REGULATORY PROTEIN GAL4"/>
    <property type="match status" value="1"/>
</dbReference>
<evidence type="ECO:0000313" key="9">
    <source>
        <dbReference type="Proteomes" id="UP000566819"/>
    </source>
</evidence>
<dbReference type="GO" id="GO:0006351">
    <property type="term" value="P:DNA-templated transcription"/>
    <property type="evidence" value="ECO:0007669"/>
    <property type="project" value="InterPro"/>
</dbReference>
<keyword evidence="6" id="KW-0812">Transmembrane</keyword>
<reference evidence="8 9" key="1">
    <citation type="submission" date="2020-03" db="EMBL/GenBank/DDBJ databases">
        <title>Draft Genome Sequence of Cudoniella acicularis.</title>
        <authorList>
            <person name="Buettner E."/>
            <person name="Kellner H."/>
        </authorList>
    </citation>
    <scope>NUCLEOTIDE SEQUENCE [LARGE SCALE GENOMIC DNA]</scope>
    <source>
        <strain evidence="8 9">DSM 108380</strain>
    </source>
</reference>
<dbReference type="OrthoDB" id="3364175at2759"/>
<dbReference type="Proteomes" id="UP000566819">
    <property type="component" value="Unassembled WGS sequence"/>
</dbReference>
<dbReference type="PANTHER" id="PTHR47424">
    <property type="entry name" value="REGULATORY PROTEIN GAL4"/>
    <property type="match status" value="1"/>
</dbReference>
<keyword evidence="3" id="KW-0804">Transcription</keyword>
<dbReference type="AlphaFoldDB" id="A0A8H4RK97"/>
<dbReference type="EMBL" id="JAAMPI010000428">
    <property type="protein sequence ID" value="KAF4631594.1"/>
    <property type="molecule type" value="Genomic_DNA"/>
</dbReference>
<proteinExistence type="predicted"/>
<dbReference type="GO" id="GO:0008270">
    <property type="term" value="F:zinc ion binding"/>
    <property type="evidence" value="ECO:0007669"/>
    <property type="project" value="InterPro"/>
</dbReference>
<comment type="caution">
    <text evidence="8">The sequence shown here is derived from an EMBL/GenBank/DDBJ whole genome shotgun (WGS) entry which is preliminary data.</text>
</comment>
<evidence type="ECO:0000256" key="5">
    <source>
        <dbReference type="SAM" id="MobiDB-lite"/>
    </source>
</evidence>
<dbReference type="SMART" id="SM00906">
    <property type="entry name" value="Fungal_trans"/>
    <property type="match status" value="1"/>
</dbReference>
<keyword evidence="2" id="KW-0238">DNA-binding</keyword>
<evidence type="ECO:0000259" key="7">
    <source>
        <dbReference type="SMART" id="SM00906"/>
    </source>
</evidence>
<feature type="transmembrane region" description="Helical" evidence="6">
    <location>
        <begin position="479"/>
        <end position="501"/>
    </location>
</feature>
<dbReference type="GO" id="GO:0000978">
    <property type="term" value="F:RNA polymerase II cis-regulatory region sequence-specific DNA binding"/>
    <property type="evidence" value="ECO:0007669"/>
    <property type="project" value="TreeGrafter"/>
</dbReference>
<keyword evidence="9" id="KW-1185">Reference proteome</keyword>
<keyword evidence="6" id="KW-1133">Transmembrane helix</keyword>
<evidence type="ECO:0000256" key="6">
    <source>
        <dbReference type="SAM" id="Phobius"/>
    </source>
</evidence>
<dbReference type="Pfam" id="PF04082">
    <property type="entry name" value="Fungal_trans"/>
    <property type="match status" value="1"/>
</dbReference>
<gene>
    <name evidence="8" type="ORF">G7Y89_g6531</name>
</gene>
<evidence type="ECO:0000256" key="1">
    <source>
        <dbReference type="ARBA" id="ARBA00023015"/>
    </source>
</evidence>
<evidence type="ECO:0000256" key="3">
    <source>
        <dbReference type="ARBA" id="ARBA00023163"/>
    </source>
</evidence>
<name>A0A8H4RK97_9HELO</name>
<dbReference type="InterPro" id="IPR007219">
    <property type="entry name" value="XnlR_reg_dom"/>
</dbReference>
<organism evidence="8 9">
    <name type="scientific">Cudoniella acicularis</name>
    <dbReference type="NCBI Taxonomy" id="354080"/>
    <lineage>
        <taxon>Eukaryota</taxon>
        <taxon>Fungi</taxon>
        <taxon>Dikarya</taxon>
        <taxon>Ascomycota</taxon>
        <taxon>Pezizomycotina</taxon>
        <taxon>Leotiomycetes</taxon>
        <taxon>Helotiales</taxon>
        <taxon>Tricladiaceae</taxon>
        <taxon>Cudoniella</taxon>
    </lineage>
</organism>
<evidence type="ECO:0000313" key="8">
    <source>
        <dbReference type="EMBL" id="KAF4631594.1"/>
    </source>
</evidence>
<dbReference type="InterPro" id="IPR051127">
    <property type="entry name" value="Fungal_SecMet_Regulators"/>
</dbReference>
<sequence length="651" mass="71491">MVCRDTVDEPNAIPGYSPTGGQTQSAYIEGGVAPGDTLLNIAFTRHISRAMTRASRSSPFPFGMESNTSPGIQFDSAFVSVSQPPSPSGRPRPSTIEARSLDKDRINIYALPSETTTRELMVQYFGDTGLLFPYIHQQTFLETYDEMKTNNFTKVRRTWLGLLNMIMALATSTTVEEGLSAERRAKQSNVYYQRASGLCEKQIMRGTSLEVVQHLILASQYLQGTQRSVETWTIHGLTVKAALQLGLHSAAASSRFSLLDQEIRKRTWYACVVLDRTLSMTFGRPAAIPDDYVRIQLPIHLGPGDGTDGVLQEVSVAFFNATITLYKIMWTVIDLSYGGNIGCDPPTSAFDTVSRLFGLEQQMVDWERRLPKSLGLPEASHLTITSNVIDPITSSLSRFRIILAVRYLNLRVLLHRPILVKFLDITGNNANDLDVQEVNLIQQIGSNSVLVCVESSMKIIAIVSTIVASRGSQRTWLGAWWFSLYYTFNAALVIFATLLIVEDRVINGTVRLSLPVSELDLKRSLADAALALRRLDCENHMVDRCAAYLEQLAGVIEALTTIPGAAPDLSNMAYGDSASSTLQSLYNANSPLPLSAESIVMNTSPLGMDFGEFMLEGDIEFLNQLVGVGSAQGINKSNKNVGTLKENSKAG</sequence>
<protein>
    <recommendedName>
        <fullName evidence="7">Xylanolytic transcriptional activator regulatory domain-containing protein</fullName>
    </recommendedName>
</protein>
<evidence type="ECO:0000256" key="2">
    <source>
        <dbReference type="ARBA" id="ARBA00023125"/>
    </source>
</evidence>
<feature type="region of interest" description="Disordered" evidence="5">
    <location>
        <begin position="1"/>
        <end position="22"/>
    </location>
</feature>
<keyword evidence="1" id="KW-0805">Transcription regulation</keyword>
<dbReference type="GO" id="GO:0000435">
    <property type="term" value="P:positive regulation of transcription from RNA polymerase II promoter by galactose"/>
    <property type="evidence" value="ECO:0007669"/>
    <property type="project" value="TreeGrafter"/>
</dbReference>
<keyword evidence="4" id="KW-0539">Nucleus</keyword>
<keyword evidence="6" id="KW-0472">Membrane</keyword>
<feature type="domain" description="Xylanolytic transcriptional activator regulatory" evidence="7">
    <location>
        <begin position="231"/>
        <end position="304"/>
    </location>
</feature>